<evidence type="ECO:0000256" key="8">
    <source>
        <dbReference type="SAM" id="Coils"/>
    </source>
</evidence>
<evidence type="ECO:0000313" key="10">
    <source>
        <dbReference type="EMBL" id="HJC23531.1"/>
    </source>
</evidence>
<evidence type="ECO:0000313" key="11">
    <source>
        <dbReference type="Proteomes" id="UP000823891"/>
    </source>
</evidence>
<feature type="transmembrane region" description="Helical" evidence="9">
    <location>
        <begin position="515"/>
        <end position="539"/>
    </location>
</feature>
<sequence>MAVLPMKKILICGMKRNRKRTLEYLQRQEAVEVTPGPEEDEVFQRMDVLSSKAVFERSAADAERALGVLQSYAPEKKGLLSSFAGRQPMELEQYEALTARREELTKRVSRILSLDKSVGEEKGKLPRLEQRLQQLEPWRDFDLPLNFRGTKKTAAFIGSLPGEHSGQALMQRLTELLEAQAEALETGTQAAGAGAEAAKAAGGRVQAELSVVSADKEQTCFFVLCAKVDASRTEEALKAMGFVKAPPTDVIPAERKKQLLEEKEGALQRIEAAEQEIRKLAEGREELKFLSDYYTMRAEKYGVLNGLSQSRNVFVITGYVPARRAEALEQELSEHCGVFAVCSDPDEDEDVPVMLSNNRFVEPVEGIVESYSLPGKGEMDPSAVMAPFYYLLFGLMLSDAAYGLIMVFGCLYCLKKFRNMEEGMRKTLTMFMYCGISTTFWGFLFGSFFGDAVNVIATTFFHRPDISLPPLWFEPVSLPMKMLVFSFVFGIVHLFTGLGVKLYASVKSGHPADGIYDVVFWYLLVGGAIVYMLTMSMFTEMLGLGFTLPPAVGTAAAVAALIGLVGIVLTSGRESKNWGKRLLKGLYGAYGVTSYLSDILSYSRLLALGLATSVISTVFNKMGSMLGDSIPGIILFILVFVIGHALNLAINAMGAYVHTNRLQFVEFFGKFYEGGGRKFNPFAEHTKYFKQEN</sequence>
<evidence type="ECO:0000256" key="2">
    <source>
        <dbReference type="ARBA" id="ARBA00009904"/>
    </source>
</evidence>
<feature type="transmembrane region" description="Helical" evidence="9">
    <location>
        <begin position="482"/>
        <end position="503"/>
    </location>
</feature>
<feature type="transmembrane region" description="Helical" evidence="9">
    <location>
        <begin position="435"/>
        <end position="462"/>
    </location>
</feature>
<keyword evidence="3" id="KW-0813">Transport</keyword>
<dbReference type="GO" id="GO:0046961">
    <property type="term" value="F:proton-transporting ATPase activity, rotational mechanism"/>
    <property type="evidence" value="ECO:0007669"/>
    <property type="project" value="InterPro"/>
</dbReference>
<evidence type="ECO:0000256" key="5">
    <source>
        <dbReference type="ARBA" id="ARBA00022989"/>
    </source>
</evidence>
<feature type="coiled-coil region" evidence="8">
    <location>
        <begin position="253"/>
        <end position="290"/>
    </location>
</feature>
<dbReference type="PANTHER" id="PTHR11629">
    <property type="entry name" value="VACUOLAR PROTON ATPASES"/>
    <property type="match status" value="1"/>
</dbReference>
<dbReference type="AlphaFoldDB" id="A0A9D2NDN3"/>
<keyword evidence="4 9" id="KW-0812">Transmembrane</keyword>
<dbReference type="PANTHER" id="PTHR11629:SF63">
    <property type="entry name" value="V-TYPE PROTON ATPASE SUBUNIT A"/>
    <property type="match status" value="1"/>
</dbReference>
<feature type="transmembrane region" description="Helical" evidence="9">
    <location>
        <begin position="605"/>
        <end position="623"/>
    </location>
</feature>
<dbReference type="GO" id="GO:0033179">
    <property type="term" value="C:proton-transporting V-type ATPase, V0 domain"/>
    <property type="evidence" value="ECO:0007669"/>
    <property type="project" value="InterPro"/>
</dbReference>
<feature type="transmembrane region" description="Helical" evidence="9">
    <location>
        <begin position="388"/>
        <end position="414"/>
    </location>
</feature>
<evidence type="ECO:0000256" key="3">
    <source>
        <dbReference type="ARBA" id="ARBA00022448"/>
    </source>
</evidence>
<gene>
    <name evidence="10" type="ORF">H9761_07500</name>
</gene>
<dbReference type="InterPro" id="IPR002490">
    <property type="entry name" value="V-ATPase_116kDa_su"/>
</dbReference>
<feature type="transmembrane region" description="Helical" evidence="9">
    <location>
        <begin position="629"/>
        <end position="650"/>
    </location>
</feature>
<protein>
    <submittedName>
        <fullName evidence="10">V-type ATP synthase subunit I</fullName>
    </submittedName>
</protein>
<keyword evidence="7 9" id="KW-0472">Membrane</keyword>
<name>A0A9D2NDN3_9FIRM</name>
<feature type="transmembrane region" description="Helical" evidence="9">
    <location>
        <begin position="551"/>
        <end position="572"/>
    </location>
</feature>
<dbReference type="EMBL" id="DWWS01000026">
    <property type="protein sequence ID" value="HJC23531.1"/>
    <property type="molecule type" value="Genomic_DNA"/>
</dbReference>
<reference evidence="10" key="1">
    <citation type="journal article" date="2021" name="PeerJ">
        <title>Extensive microbial diversity within the chicken gut microbiome revealed by metagenomics and culture.</title>
        <authorList>
            <person name="Gilroy R."/>
            <person name="Ravi A."/>
            <person name="Getino M."/>
            <person name="Pursley I."/>
            <person name="Horton D.L."/>
            <person name="Alikhan N.F."/>
            <person name="Baker D."/>
            <person name="Gharbi K."/>
            <person name="Hall N."/>
            <person name="Watson M."/>
            <person name="Adriaenssens E.M."/>
            <person name="Foster-Nyarko E."/>
            <person name="Jarju S."/>
            <person name="Secka A."/>
            <person name="Antonio M."/>
            <person name="Oren A."/>
            <person name="Chaudhuri R.R."/>
            <person name="La Ragione R."/>
            <person name="Hildebrand F."/>
            <person name="Pallen M.J."/>
        </authorList>
    </citation>
    <scope>NUCLEOTIDE SEQUENCE</scope>
    <source>
        <strain evidence="10">USAMLcec2-132</strain>
    </source>
</reference>
<evidence type="ECO:0000256" key="9">
    <source>
        <dbReference type="SAM" id="Phobius"/>
    </source>
</evidence>
<comment type="subcellular location">
    <subcellularLocation>
        <location evidence="1">Membrane</location>
        <topology evidence="1">Multi-pass membrane protein</topology>
    </subcellularLocation>
</comment>
<dbReference type="Proteomes" id="UP000823891">
    <property type="component" value="Unassembled WGS sequence"/>
</dbReference>
<dbReference type="GO" id="GO:0007035">
    <property type="term" value="P:vacuolar acidification"/>
    <property type="evidence" value="ECO:0007669"/>
    <property type="project" value="TreeGrafter"/>
</dbReference>
<dbReference type="GO" id="GO:0016471">
    <property type="term" value="C:vacuolar proton-transporting V-type ATPase complex"/>
    <property type="evidence" value="ECO:0007669"/>
    <property type="project" value="TreeGrafter"/>
</dbReference>
<evidence type="ECO:0000256" key="7">
    <source>
        <dbReference type="ARBA" id="ARBA00023136"/>
    </source>
</evidence>
<reference evidence="10" key="2">
    <citation type="submission" date="2021-04" db="EMBL/GenBank/DDBJ databases">
        <authorList>
            <person name="Gilroy R."/>
        </authorList>
    </citation>
    <scope>NUCLEOTIDE SEQUENCE</scope>
    <source>
        <strain evidence="10">USAMLcec2-132</strain>
    </source>
</reference>
<comment type="similarity">
    <text evidence="2">Belongs to the V-ATPase 116 kDa subunit family.</text>
</comment>
<comment type="caution">
    <text evidence="10">The sequence shown here is derived from an EMBL/GenBank/DDBJ whole genome shotgun (WGS) entry which is preliminary data.</text>
</comment>
<keyword evidence="6" id="KW-0406">Ion transport</keyword>
<keyword evidence="5 9" id="KW-1133">Transmembrane helix</keyword>
<dbReference type="GO" id="GO:0051117">
    <property type="term" value="F:ATPase binding"/>
    <property type="evidence" value="ECO:0007669"/>
    <property type="project" value="TreeGrafter"/>
</dbReference>
<evidence type="ECO:0000256" key="1">
    <source>
        <dbReference type="ARBA" id="ARBA00004141"/>
    </source>
</evidence>
<organism evidence="10 11">
    <name type="scientific">Candidatus Eisenbergiella merdavium</name>
    <dbReference type="NCBI Taxonomy" id="2838551"/>
    <lineage>
        <taxon>Bacteria</taxon>
        <taxon>Bacillati</taxon>
        <taxon>Bacillota</taxon>
        <taxon>Clostridia</taxon>
        <taxon>Lachnospirales</taxon>
        <taxon>Lachnospiraceae</taxon>
        <taxon>Eisenbergiella</taxon>
    </lineage>
</organism>
<evidence type="ECO:0000256" key="6">
    <source>
        <dbReference type="ARBA" id="ARBA00023065"/>
    </source>
</evidence>
<accession>A0A9D2NDN3</accession>
<evidence type="ECO:0000256" key="4">
    <source>
        <dbReference type="ARBA" id="ARBA00022692"/>
    </source>
</evidence>
<proteinExistence type="inferred from homology"/>
<keyword evidence="8" id="KW-0175">Coiled coil</keyword>
<dbReference type="Pfam" id="PF01496">
    <property type="entry name" value="V_ATPase_I"/>
    <property type="match status" value="2"/>
</dbReference>